<feature type="transmembrane region" description="Helical" evidence="1">
    <location>
        <begin position="130"/>
        <end position="150"/>
    </location>
</feature>
<sequence length="185" mass="20645">MSSLFECNALAPAWLCHHRDILYYLAPSLLLALLIRALSARHPFFFLFTLAGTICHELAHFVAGLLTGARPAAFTVIPRRVGQGWELGSVRLTRVRWYNAAPSALAPFVVVVLPFMVAWWRTRSGLQFQWVDVALAFAVAPQFLACWPSSVDWKISLRSWPYLLIAGAAWWAAGVSGLLTAWPPR</sequence>
<reference evidence="2 3" key="1">
    <citation type="submission" date="2020-01" db="EMBL/GenBank/DDBJ databases">
        <authorList>
            <person name="Lee S.D."/>
        </authorList>
    </citation>
    <scope>NUCLEOTIDE SEQUENCE [LARGE SCALE GENOMIC DNA]</scope>
    <source>
        <strain evidence="2 3">SAP-35</strain>
    </source>
</reference>
<feature type="transmembrane region" description="Helical" evidence="1">
    <location>
        <begin position="97"/>
        <end position="118"/>
    </location>
</feature>
<accession>A0ABX0FJ77</accession>
<proteinExistence type="predicted"/>
<keyword evidence="1" id="KW-0812">Transmembrane</keyword>
<feature type="transmembrane region" description="Helical" evidence="1">
    <location>
        <begin position="21"/>
        <end position="38"/>
    </location>
</feature>
<organism evidence="2 3">
    <name type="scientific">Duganella aceris</name>
    <dbReference type="NCBI Taxonomy" id="2703883"/>
    <lineage>
        <taxon>Bacteria</taxon>
        <taxon>Pseudomonadati</taxon>
        <taxon>Pseudomonadota</taxon>
        <taxon>Betaproteobacteria</taxon>
        <taxon>Burkholderiales</taxon>
        <taxon>Oxalobacteraceae</taxon>
        <taxon>Telluria group</taxon>
        <taxon>Duganella</taxon>
    </lineage>
</organism>
<feature type="transmembrane region" description="Helical" evidence="1">
    <location>
        <begin position="45"/>
        <end position="66"/>
    </location>
</feature>
<reference evidence="3" key="2">
    <citation type="submission" date="2023-07" db="EMBL/GenBank/DDBJ databases">
        <title>Duganella aceri sp. nov., isolated from tree sap.</title>
        <authorList>
            <person name="Kim I.S."/>
        </authorList>
    </citation>
    <scope>NUCLEOTIDE SEQUENCE [LARGE SCALE GENOMIC DNA]</scope>
    <source>
        <strain evidence="3">SAP-35</strain>
    </source>
</reference>
<keyword evidence="3" id="KW-1185">Reference proteome</keyword>
<name>A0ABX0FJ77_9BURK</name>
<keyword evidence="1" id="KW-1133">Transmembrane helix</keyword>
<evidence type="ECO:0000256" key="1">
    <source>
        <dbReference type="SAM" id="Phobius"/>
    </source>
</evidence>
<evidence type="ECO:0000313" key="3">
    <source>
        <dbReference type="Proteomes" id="UP000666369"/>
    </source>
</evidence>
<dbReference type="Proteomes" id="UP000666369">
    <property type="component" value="Unassembled WGS sequence"/>
</dbReference>
<evidence type="ECO:0008006" key="4">
    <source>
        <dbReference type="Google" id="ProtNLM"/>
    </source>
</evidence>
<protein>
    <recommendedName>
        <fullName evidence="4">M50 family peptidase</fullName>
    </recommendedName>
</protein>
<keyword evidence="1" id="KW-0472">Membrane</keyword>
<feature type="transmembrane region" description="Helical" evidence="1">
    <location>
        <begin position="162"/>
        <end position="182"/>
    </location>
</feature>
<comment type="caution">
    <text evidence="2">The sequence shown here is derived from an EMBL/GenBank/DDBJ whole genome shotgun (WGS) entry which is preliminary data.</text>
</comment>
<evidence type="ECO:0000313" key="2">
    <source>
        <dbReference type="EMBL" id="NGZ84554.1"/>
    </source>
</evidence>
<dbReference type="EMBL" id="JAADJT010000004">
    <property type="protein sequence ID" value="NGZ84554.1"/>
    <property type="molecule type" value="Genomic_DNA"/>
</dbReference>
<dbReference type="RefSeq" id="WP_166101798.1">
    <property type="nucleotide sequence ID" value="NZ_JAADJT010000004.1"/>
</dbReference>
<gene>
    <name evidence="2" type="ORF">GW587_09820</name>
</gene>